<evidence type="ECO:0000313" key="2">
    <source>
        <dbReference type="EMBL" id="KNE29087.1"/>
    </source>
</evidence>
<dbReference type="Gene3D" id="1.20.1270.180">
    <property type="match status" value="1"/>
</dbReference>
<evidence type="ECO:0000259" key="1">
    <source>
        <dbReference type="Pfam" id="PF07007"/>
    </source>
</evidence>
<dbReference type="AlphaFoldDB" id="A0AAW3IB25"/>
<evidence type="ECO:0000313" key="3">
    <source>
        <dbReference type="Proteomes" id="UP000037511"/>
    </source>
</evidence>
<accession>A0AAW3IB25</accession>
<sequence length="127" mass="14085">MQAQPQPKPSLYPIKCDNAITQTDMTLCANQDYKKSDADLNDAYRTLIKRFKGDSTKTTQLQSAQKAWLFFRDAECAFSASGASGGSIYPMVLSQCLDTLTQARTKELRGYLTCKEGDTGCPVPREE</sequence>
<proteinExistence type="predicted"/>
<dbReference type="PANTHER" id="PTHR39176:SF1">
    <property type="entry name" value="PERIPLASMIC PROTEIN"/>
    <property type="match status" value="1"/>
</dbReference>
<organism evidence="2 3">
    <name type="scientific">Achromobacter spanius</name>
    <dbReference type="NCBI Taxonomy" id="217203"/>
    <lineage>
        <taxon>Bacteria</taxon>
        <taxon>Pseudomonadati</taxon>
        <taxon>Pseudomonadota</taxon>
        <taxon>Betaproteobacteria</taxon>
        <taxon>Burkholderiales</taxon>
        <taxon>Alcaligenaceae</taxon>
        <taxon>Achromobacter</taxon>
    </lineage>
</organism>
<name>A0AAW3IB25_9BURK</name>
<protein>
    <submittedName>
        <fullName evidence="2">Urease-associated protein</fullName>
    </submittedName>
</protein>
<gene>
    <name evidence="2" type="ORF">AFM18_03690</name>
</gene>
<dbReference type="InterPro" id="IPR009739">
    <property type="entry name" value="LprI-like_N"/>
</dbReference>
<dbReference type="EMBL" id="LGVG01000003">
    <property type="protein sequence ID" value="KNE29087.1"/>
    <property type="molecule type" value="Genomic_DNA"/>
</dbReference>
<comment type="caution">
    <text evidence="2">The sequence shown here is derived from an EMBL/GenBank/DDBJ whole genome shotgun (WGS) entry which is preliminary data.</text>
</comment>
<feature type="domain" description="Lysozyme inhibitor LprI-like N-terminal" evidence="1">
    <location>
        <begin position="16"/>
        <end position="108"/>
    </location>
</feature>
<dbReference type="PANTHER" id="PTHR39176">
    <property type="entry name" value="PERIPLASMIC PROTEIN-RELATED"/>
    <property type="match status" value="1"/>
</dbReference>
<reference evidence="2 3" key="1">
    <citation type="submission" date="2015-07" db="EMBL/GenBank/DDBJ databases">
        <title>Draft genome of Achromobacter spanius.</title>
        <authorList>
            <person name="Wang X."/>
        </authorList>
    </citation>
    <scope>NUCLEOTIDE SEQUENCE [LARGE SCALE GENOMIC DNA]</scope>
    <source>
        <strain evidence="2 3">CGMCC9173</strain>
    </source>
</reference>
<dbReference type="Proteomes" id="UP000037511">
    <property type="component" value="Unassembled WGS sequence"/>
</dbReference>
<dbReference type="Pfam" id="PF07007">
    <property type="entry name" value="LprI"/>
    <property type="match status" value="1"/>
</dbReference>